<dbReference type="AlphaFoldDB" id="A0A5B7GB77"/>
<dbReference type="Proteomes" id="UP000324222">
    <property type="component" value="Unassembled WGS sequence"/>
</dbReference>
<dbReference type="EMBL" id="VSRR010014868">
    <property type="protein sequence ID" value="MPC57540.1"/>
    <property type="molecule type" value="Genomic_DNA"/>
</dbReference>
<comment type="caution">
    <text evidence="1">The sequence shown here is derived from an EMBL/GenBank/DDBJ whole genome shotgun (WGS) entry which is preliminary data.</text>
</comment>
<organism evidence="1 2">
    <name type="scientific">Portunus trituberculatus</name>
    <name type="common">Swimming crab</name>
    <name type="synonym">Neptunus trituberculatus</name>
    <dbReference type="NCBI Taxonomy" id="210409"/>
    <lineage>
        <taxon>Eukaryota</taxon>
        <taxon>Metazoa</taxon>
        <taxon>Ecdysozoa</taxon>
        <taxon>Arthropoda</taxon>
        <taxon>Crustacea</taxon>
        <taxon>Multicrustacea</taxon>
        <taxon>Malacostraca</taxon>
        <taxon>Eumalacostraca</taxon>
        <taxon>Eucarida</taxon>
        <taxon>Decapoda</taxon>
        <taxon>Pleocyemata</taxon>
        <taxon>Brachyura</taxon>
        <taxon>Eubrachyura</taxon>
        <taxon>Portunoidea</taxon>
        <taxon>Portunidae</taxon>
        <taxon>Portuninae</taxon>
        <taxon>Portunus</taxon>
    </lineage>
</organism>
<reference evidence="1 2" key="1">
    <citation type="submission" date="2019-05" db="EMBL/GenBank/DDBJ databases">
        <title>Another draft genome of Portunus trituberculatus and its Hox gene families provides insights of decapod evolution.</title>
        <authorList>
            <person name="Jeong J.-H."/>
            <person name="Song I."/>
            <person name="Kim S."/>
            <person name="Choi T."/>
            <person name="Kim D."/>
            <person name="Ryu S."/>
            <person name="Kim W."/>
        </authorList>
    </citation>
    <scope>NUCLEOTIDE SEQUENCE [LARGE SCALE GENOMIC DNA]</scope>
    <source>
        <tissue evidence="1">Muscle</tissue>
    </source>
</reference>
<evidence type="ECO:0000313" key="2">
    <source>
        <dbReference type="Proteomes" id="UP000324222"/>
    </source>
</evidence>
<protein>
    <submittedName>
        <fullName evidence="1">Uncharacterized protein</fullName>
    </submittedName>
</protein>
<evidence type="ECO:0000313" key="1">
    <source>
        <dbReference type="EMBL" id="MPC57540.1"/>
    </source>
</evidence>
<accession>A0A5B7GB77</accession>
<proteinExistence type="predicted"/>
<keyword evidence="2" id="KW-1185">Reference proteome</keyword>
<name>A0A5B7GB77_PORTR</name>
<sequence length="49" mass="5347">MPLPAPHDPYYDFFTFAILIVHLNPSSHLTTHAGCEAATSSCIMVSIQT</sequence>
<gene>
    <name evidence="1" type="ORF">E2C01_051523</name>
</gene>